<evidence type="ECO:0000313" key="5">
    <source>
        <dbReference type="EMBL" id="SFP07979.1"/>
    </source>
</evidence>
<evidence type="ECO:0000313" key="6">
    <source>
        <dbReference type="Proteomes" id="UP000199236"/>
    </source>
</evidence>
<evidence type="ECO:0000256" key="2">
    <source>
        <dbReference type="ARBA" id="ARBA00023125"/>
    </source>
</evidence>
<reference evidence="5 6" key="1">
    <citation type="submission" date="2016-10" db="EMBL/GenBank/DDBJ databases">
        <authorList>
            <person name="de Groot N.N."/>
        </authorList>
    </citation>
    <scope>NUCLEOTIDE SEQUENCE [LARGE SCALE GENOMIC DNA]</scope>
    <source>
        <strain evidence="5 6">CGMCC 1.9157</strain>
    </source>
</reference>
<protein>
    <submittedName>
        <fullName evidence="5">Transposase (Or an inactivated derivative)</fullName>
    </submittedName>
</protein>
<keyword evidence="1" id="KW-0815">Transposition</keyword>
<evidence type="ECO:0000256" key="1">
    <source>
        <dbReference type="ARBA" id="ARBA00022578"/>
    </source>
</evidence>
<accession>A0A1I5MEN8</accession>
<dbReference type="AlphaFoldDB" id="A0A1I5MEN8"/>
<evidence type="ECO:0000256" key="3">
    <source>
        <dbReference type="ARBA" id="ARBA00023172"/>
    </source>
</evidence>
<sequence length="250" mass="29311">MILNAIAEKLKRKSKYDFKGRQFEAWLIIQAVSWYLRYPLSYRDLEEMFLERGFKVDHSTINRWVLAYALLIEKRLRRFRPPHCGSIRVDETYIKVRGKWKFLYRAIDKHGNPVDFLLTANRDIEAAKRFFNKMLKEEPLLSPGKIGTDGANTFPSTIKQSVDKGYLRPAPVHYVTKHLQQRIESDHFRVKKNMQKVGGFQSFHTARRTIAGFEAMLWLKKGFDFAGQRTVLEQNDLIALLFGLQKVNEA</sequence>
<dbReference type="STRING" id="655353.SAMN04488056_12110"/>
<feature type="domain" description="DDE" evidence="4">
    <location>
        <begin position="86"/>
        <end position="222"/>
    </location>
</feature>
<name>A0A1I5MEN8_9HYPH</name>
<dbReference type="Pfam" id="PF13610">
    <property type="entry name" value="DDE_Tnp_IS240"/>
    <property type="match status" value="1"/>
</dbReference>
<gene>
    <name evidence="5" type="ORF">SAMN04488056_12110</name>
</gene>
<evidence type="ECO:0000259" key="4">
    <source>
        <dbReference type="Pfam" id="PF13610"/>
    </source>
</evidence>
<dbReference type="NCBIfam" id="NF033587">
    <property type="entry name" value="transpos_IS6"/>
    <property type="match status" value="1"/>
</dbReference>
<dbReference type="InterPro" id="IPR032874">
    <property type="entry name" value="DDE_dom"/>
</dbReference>
<dbReference type="InterPro" id="IPR052183">
    <property type="entry name" value="IS_Transposase"/>
</dbReference>
<dbReference type="PANTHER" id="PTHR35528:SF3">
    <property type="entry name" value="BLL1675 PROTEIN"/>
    <property type="match status" value="1"/>
</dbReference>
<dbReference type="GO" id="GO:0032196">
    <property type="term" value="P:transposition"/>
    <property type="evidence" value="ECO:0007669"/>
    <property type="project" value="UniProtKB-KW"/>
</dbReference>
<dbReference type="InterPro" id="IPR047930">
    <property type="entry name" value="Transpos_IS6"/>
</dbReference>
<dbReference type="GO" id="GO:0006310">
    <property type="term" value="P:DNA recombination"/>
    <property type="evidence" value="ECO:0007669"/>
    <property type="project" value="UniProtKB-KW"/>
</dbReference>
<dbReference type="RefSeq" id="WP_090075530.1">
    <property type="nucleotide sequence ID" value="NZ_FOVR01000021.1"/>
</dbReference>
<dbReference type="Proteomes" id="UP000199236">
    <property type="component" value="Unassembled WGS sequence"/>
</dbReference>
<dbReference type="OrthoDB" id="4315389at2"/>
<organism evidence="5 6">
    <name type="scientific">Cohaesibacter marisflavi</name>
    <dbReference type="NCBI Taxonomy" id="655353"/>
    <lineage>
        <taxon>Bacteria</taxon>
        <taxon>Pseudomonadati</taxon>
        <taxon>Pseudomonadota</taxon>
        <taxon>Alphaproteobacteria</taxon>
        <taxon>Hyphomicrobiales</taxon>
        <taxon>Cohaesibacteraceae</taxon>
    </lineage>
</organism>
<keyword evidence="3" id="KW-0233">DNA recombination</keyword>
<keyword evidence="6" id="KW-1185">Reference proteome</keyword>
<dbReference type="PANTHER" id="PTHR35528">
    <property type="entry name" value="BLL1675 PROTEIN"/>
    <property type="match status" value="1"/>
</dbReference>
<dbReference type="EMBL" id="FOVR01000021">
    <property type="protein sequence ID" value="SFP07979.1"/>
    <property type="molecule type" value="Genomic_DNA"/>
</dbReference>
<keyword evidence="2" id="KW-0238">DNA-binding</keyword>
<proteinExistence type="predicted"/>
<dbReference type="GO" id="GO:0003677">
    <property type="term" value="F:DNA binding"/>
    <property type="evidence" value="ECO:0007669"/>
    <property type="project" value="UniProtKB-KW"/>
</dbReference>